<dbReference type="InterPro" id="IPR036396">
    <property type="entry name" value="Cyt_P450_sf"/>
</dbReference>
<keyword evidence="18" id="KW-1185">Reference proteome</keyword>
<keyword evidence="7 14" id="KW-0479">Metal-binding</keyword>
<evidence type="ECO:0000256" key="11">
    <source>
        <dbReference type="ARBA" id="ARBA00023004"/>
    </source>
</evidence>
<evidence type="ECO:0000256" key="5">
    <source>
        <dbReference type="ARBA" id="ARBA00010617"/>
    </source>
</evidence>
<dbReference type="PROSITE" id="PS00086">
    <property type="entry name" value="CYTOCHROME_P450"/>
    <property type="match status" value="1"/>
</dbReference>
<evidence type="ECO:0000256" key="9">
    <source>
        <dbReference type="ARBA" id="ARBA00022848"/>
    </source>
</evidence>
<dbReference type="FunFam" id="1.10.630.10:FF:000238">
    <property type="entry name" value="Cytochrome P450 2A6"/>
    <property type="match status" value="1"/>
</dbReference>
<comment type="cofactor">
    <cofactor evidence="1 14">
        <name>heme</name>
        <dbReference type="ChEBI" id="CHEBI:30413"/>
    </cofactor>
</comment>
<keyword evidence="12 15" id="KW-0503">Monooxygenase</keyword>
<dbReference type="Pfam" id="PF00067">
    <property type="entry name" value="p450"/>
    <property type="match status" value="2"/>
</dbReference>
<keyword evidence="13" id="KW-0472">Membrane</keyword>
<evidence type="ECO:0000256" key="16">
    <source>
        <dbReference type="SAM" id="MobiDB-lite"/>
    </source>
</evidence>
<evidence type="ECO:0000256" key="13">
    <source>
        <dbReference type="ARBA" id="ARBA00023136"/>
    </source>
</evidence>
<keyword evidence="11 14" id="KW-0408">Iron</keyword>
<evidence type="ECO:0000256" key="1">
    <source>
        <dbReference type="ARBA" id="ARBA00001971"/>
    </source>
</evidence>
<dbReference type="Proteomes" id="UP000807504">
    <property type="component" value="Unassembled WGS sequence"/>
</dbReference>
<reference evidence="17" key="2">
    <citation type="submission" date="2020-06" db="EMBL/GenBank/DDBJ databases">
        <authorList>
            <person name="Sheffer M."/>
        </authorList>
    </citation>
    <scope>NUCLEOTIDE SEQUENCE</scope>
</reference>
<dbReference type="PANTHER" id="PTHR24300">
    <property type="entry name" value="CYTOCHROME P450 508A4-RELATED"/>
    <property type="match status" value="1"/>
</dbReference>
<dbReference type="GO" id="GO:0016712">
    <property type="term" value="F:oxidoreductase activity, acting on paired donors, with incorporation or reduction of molecular oxygen, reduced flavin or flavoprotein as one donor, and incorporation of one atom of oxygen"/>
    <property type="evidence" value="ECO:0007669"/>
    <property type="project" value="TreeGrafter"/>
</dbReference>
<dbReference type="InterPro" id="IPR001128">
    <property type="entry name" value="Cyt_P450"/>
</dbReference>
<evidence type="ECO:0000256" key="7">
    <source>
        <dbReference type="ARBA" id="ARBA00022723"/>
    </source>
</evidence>
<evidence type="ECO:0000256" key="8">
    <source>
        <dbReference type="ARBA" id="ARBA00022824"/>
    </source>
</evidence>
<organism evidence="17 18">
    <name type="scientific">Argiope bruennichi</name>
    <name type="common">Wasp spider</name>
    <name type="synonym">Aranea bruennichi</name>
    <dbReference type="NCBI Taxonomy" id="94029"/>
    <lineage>
        <taxon>Eukaryota</taxon>
        <taxon>Metazoa</taxon>
        <taxon>Ecdysozoa</taxon>
        <taxon>Arthropoda</taxon>
        <taxon>Chelicerata</taxon>
        <taxon>Arachnida</taxon>
        <taxon>Araneae</taxon>
        <taxon>Araneomorphae</taxon>
        <taxon>Entelegynae</taxon>
        <taxon>Araneoidea</taxon>
        <taxon>Araneidae</taxon>
        <taxon>Argiope</taxon>
    </lineage>
</organism>
<comment type="function">
    <text evidence="2">May be involved in the metabolism of insect hormones and in the breakdown of synthetic insecticides.</text>
</comment>
<dbReference type="GO" id="GO:0006805">
    <property type="term" value="P:xenobiotic metabolic process"/>
    <property type="evidence" value="ECO:0007669"/>
    <property type="project" value="TreeGrafter"/>
</dbReference>
<protein>
    <submittedName>
        <fullName evidence="17">Cytochrome P450 2J6 like protein</fullName>
    </submittedName>
</protein>
<dbReference type="GO" id="GO:0006082">
    <property type="term" value="P:organic acid metabolic process"/>
    <property type="evidence" value="ECO:0007669"/>
    <property type="project" value="TreeGrafter"/>
</dbReference>
<evidence type="ECO:0000256" key="6">
    <source>
        <dbReference type="ARBA" id="ARBA00022617"/>
    </source>
</evidence>
<proteinExistence type="inferred from homology"/>
<evidence type="ECO:0000256" key="4">
    <source>
        <dbReference type="ARBA" id="ARBA00004406"/>
    </source>
</evidence>
<evidence type="ECO:0000256" key="2">
    <source>
        <dbReference type="ARBA" id="ARBA00003690"/>
    </source>
</evidence>
<dbReference type="EMBL" id="JABXBU010000015">
    <property type="protein sequence ID" value="KAF8786195.1"/>
    <property type="molecule type" value="Genomic_DNA"/>
</dbReference>
<dbReference type="InterPro" id="IPR050182">
    <property type="entry name" value="Cytochrome_P450_fam2"/>
</dbReference>
<feature type="compositionally biased region" description="Basic and acidic residues" evidence="16">
    <location>
        <begin position="434"/>
        <end position="448"/>
    </location>
</feature>
<evidence type="ECO:0000256" key="14">
    <source>
        <dbReference type="PIRSR" id="PIRSR602401-1"/>
    </source>
</evidence>
<evidence type="ECO:0000256" key="3">
    <source>
        <dbReference type="ARBA" id="ARBA00004174"/>
    </source>
</evidence>
<comment type="caution">
    <text evidence="17">The sequence shown here is derived from an EMBL/GenBank/DDBJ whole genome shotgun (WGS) entry which is preliminary data.</text>
</comment>
<keyword evidence="8" id="KW-0256">Endoplasmic reticulum</keyword>
<sequence length="595" mass="68251">MWWHREKNLPPGPSGWPVVGYLPHLGTEAYRTLHALTQKYGPTFSFYLGRKLVVVLGTFDAVKEGLTDSKILDRPKNPPNHLLPDSTNLSVANGRAWKEQRRFTIRVLRDLGMSKSRMENIIQEELNKLIEIIDSKDGEAFNLDEIMLPSVSNIILTLLTGSPLDFKDKDRLFLNKMLQTMVLFFRPTRVHAFFPSLRQWLAKLKIWGYDRAEYYMEKFSNYIIAQIENHKKSVDSKERPDYINSYLLTLESKKNCESSFSEKMLKGNFQSLFSAGSTPSRATIEWCLLAMIRHPHIQRAVHEELDTLLPRNQPPTWKDHPNLPFTLSVVYEVLRHNSIVPIPLLRCTSERTRISGHDVPKGTIVISNIWSVHHDPQHWEDPFTFNPERFLKDGKAVRPPTFMPFSYEKMLKGNFQSLFSAGTHSSRATVEWLPPRHDPPSPHPESRARGTGHSAAQKSAAHLEGPPQLAFKPCRGTSERTRISGHDVPKGTIVISNIWSVHHDPQHWEDPFTFNPERFLKDGKAVRPPAFMPFSYGKRKCPGEDMAMALVFLYFATLMQRYTVSLPNEGTDVRQLLGVANVALLEKVCLKKRFQ</sequence>
<comment type="subcellular location">
    <subcellularLocation>
        <location evidence="4">Endoplasmic reticulum membrane</location>
        <topology evidence="4">Peripheral membrane protein</topology>
    </subcellularLocation>
    <subcellularLocation>
        <location evidence="3">Microsome membrane</location>
        <topology evidence="3">Peripheral membrane protein</topology>
    </subcellularLocation>
</comment>
<evidence type="ECO:0000256" key="10">
    <source>
        <dbReference type="ARBA" id="ARBA00023002"/>
    </source>
</evidence>
<evidence type="ECO:0000256" key="12">
    <source>
        <dbReference type="ARBA" id="ARBA00023033"/>
    </source>
</evidence>
<evidence type="ECO:0000313" key="18">
    <source>
        <dbReference type="Proteomes" id="UP000807504"/>
    </source>
</evidence>
<dbReference type="PRINTS" id="PR00463">
    <property type="entry name" value="EP450I"/>
</dbReference>
<dbReference type="PANTHER" id="PTHR24300:SF375">
    <property type="entry name" value="CYTOCHROME P450 FAMILY"/>
    <property type="match status" value="1"/>
</dbReference>
<reference evidence="17" key="1">
    <citation type="journal article" date="2020" name="bioRxiv">
        <title>Chromosome-level reference genome of the European wasp spider Argiope bruennichi: a resource for studies on range expansion and evolutionary adaptation.</title>
        <authorList>
            <person name="Sheffer M.M."/>
            <person name="Hoppe A."/>
            <person name="Krehenwinkel H."/>
            <person name="Uhl G."/>
            <person name="Kuss A.W."/>
            <person name="Jensen L."/>
            <person name="Jensen C."/>
            <person name="Gillespie R.G."/>
            <person name="Hoff K.J."/>
            <person name="Prost S."/>
        </authorList>
    </citation>
    <scope>NUCLEOTIDE SEQUENCE</scope>
</reference>
<dbReference type="Gene3D" id="1.10.630.10">
    <property type="entry name" value="Cytochrome P450"/>
    <property type="match status" value="2"/>
</dbReference>
<keyword evidence="9" id="KW-0492">Microsome</keyword>
<gene>
    <name evidence="17" type="ORF">HNY73_007949</name>
</gene>
<accession>A0A8T0F7I7</accession>
<keyword evidence="6 14" id="KW-0349">Heme</keyword>
<feature type="binding site" description="axial binding residue" evidence="14">
    <location>
        <position position="541"/>
    </location>
    <ligand>
        <name>heme</name>
        <dbReference type="ChEBI" id="CHEBI:30413"/>
    </ligand>
    <ligandPart>
        <name>Fe</name>
        <dbReference type="ChEBI" id="CHEBI:18248"/>
    </ligandPart>
</feature>
<dbReference type="SUPFAM" id="SSF48264">
    <property type="entry name" value="Cytochrome P450"/>
    <property type="match status" value="2"/>
</dbReference>
<name>A0A8T0F7I7_ARGBR</name>
<dbReference type="GO" id="GO:0005506">
    <property type="term" value="F:iron ion binding"/>
    <property type="evidence" value="ECO:0007669"/>
    <property type="project" value="InterPro"/>
</dbReference>
<evidence type="ECO:0000256" key="15">
    <source>
        <dbReference type="RuleBase" id="RU000461"/>
    </source>
</evidence>
<dbReference type="InterPro" id="IPR002401">
    <property type="entry name" value="Cyt_P450_E_grp-I"/>
</dbReference>
<dbReference type="GO" id="GO:0005789">
    <property type="term" value="C:endoplasmic reticulum membrane"/>
    <property type="evidence" value="ECO:0007669"/>
    <property type="project" value="UniProtKB-SubCell"/>
</dbReference>
<dbReference type="InterPro" id="IPR017972">
    <property type="entry name" value="Cyt_P450_CS"/>
</dbReference>
<dbReference type="AlphaFoldDB" id="A0A8T0F7I7"/>
<comment type="similarity">
    <text evidence="5 15">Belongs to the cytochrome P450 family.</text>
</comment>
<evidence type="ECO:0000313" key="17">
    <source>
        <dbReference type="EMBL" id="KAF8786195.1"/>
    </source>
</evidence>
<keyword evidence="10 15" id="KW-0560">Oxidoreductase</keyword>
<dbReference type="GO" id="GO:0020037">
    <property type="term" value="F:heme binding"/>
    <property type="evidence" value="ECO:0007669"/>
    <property type="project" value="InterPro"/>
</dbReference>
<feature type="region of interest" description="Disordered" evidence="16">
    <location>
        <begin position="429"/>
        <end position="485"/>
    </location>
</feature>